<protein>
    <submittedName>
        <fullName evidence="2">Uncharacterized protein</fullName>
    </submittedName>
</protein>
<evidence type="ECO:0000256" key="1">
    <source>
        <dbReference type="SAM" id="MobiDB-lite"/>
    </source>
</evidence>
<dbReference type="EMBL" id="AP005690">
    <property type="protein sequence ID" value="BAD31646.1"/>
    <property type="molecule type" value="Genomic_DNA"/>
</dbReference>
<evidence type="ECO:0000313" key="2">
    <source>
        <dbReference type="EMBL" id="BAD31646.1"/>
    </source>
</evidence>
<proteinExistence type="predicted"/>
<feature type="region of interest" description="Disordered" evidence="1">
    <location>
        <begin position="1"/>
        <end position="92"/>
    </location>
</feature>
<accession>Q69N70</accession>
<dbReference type="AlphaFoldDB" id="Q69N70"/>
<organism evidence="2 3">
    <name type="scientific">Oryza sativa subsp. japonica</name>
    <name type="common">Rice</name>
    <dbReference type="NCBI Taxonomy" id="39947"/>
    <lineage>
        <taxon>Eukaryota</taxon>
        <taxon>Viridiplantae</taxon>
        <taxon>Streptophyta</taxon>
        <taxon>Embryophyta</taxon>
        <taxon>Tracheophyta</taxon>
        <taxon>Spermatophyta</taxon>
        <taxon>Magnoliopsida</taxon>
        <taxon>Liliopsida</taxon>
        <taxon>Poales</taxon>
        <taxon>Poaceae</taxon>
        <taxon>BOP clade</taxon>
        <taxon>Oryzoideae</taxon>
        <taxon>Oryzeae</taxon>
        <taxon>Oryzinae</taxon>
        <taxon>Oryza</taxon>
        <taxon>Oryza sativa</taxon>
    </lineage>
</organism>
<evidence type="ECO:0000313" key="3">
    <source>
        <dbReference type="Proteomes" id="UP000000763"/>
    </source>
</evidence>
<reference evidence="3" key="1">
    <citation type="journal article" date="2005" name="Nature">
        <title>The map-based sequence of the rice genome.</title>
        <authorList>
            <consortium name="International rice genome sequencing project (IRGSP)"/>
            <person name="Matsumoto T."/>
            <person name="Wu J."/>
            <person name="Kanamori H."/>
            <person name="Katayose Y."/>
            <person name="Fujisawa M."/>
            <person name="Namiki N."/>
            <person name="Mizuno H."/>
            <person name="Yamamoto K."/>
            <person name="Antonio B.A."/>
            <person name="Baba T."/>
            <person name="Sakata K."/>
            <person name="Nagamura Y."/>
            <person name="Aoki H."/>
            <person name="Arikawa K."/>
            <person name="Arita K."/>
            <person name="Bito T."/>
            <person name="Chiden Y."/>
            <person name="Fujitsuka N."/>
            <person name="Fukunaka R."/>
            <person name="Hamada M."/>
            <person name="Harada C."/>
            <person name="Hayashi A."/>
            <person name="Hijishita S."/>
            <person name="Honda M."/>
            <person name="Hosokawa S."/>
            <person name="Ichikawa Y."/>
            <person name="Idonuma A."/>
            <person name="Iijima M."/>
            <person name="Ikeda M."/>
            <person name="Ikeno M."/>
            <person name="Ito K."/>
            <person name="Ito S."/>
            <person name="Ito T."/>
            <person name="Ito Y."/>
            <person name="Ito Y."/>
            <person name="Iwabuchi A."/>
            <person name="Kamiya K."/>
            <person name="Karasawa W."/>
            <person name="Kurita K."/>
            <person name="Katagiri S."/>
            <person name="Kikuta A."/>
            <person name="Kobayashi H."/>
            <person name="Kobayashi N."/>
            <person name="Machita K."/>
            <person name="Maehara T."/>
            <person name="Masukawa M."/>
            <person name="Mizubayashi T."/>
            <person name="Mukai Y."/>
            <person name="Nagasaki H."/>
            <person name="Nagata Y."/>
            <person name="Naito S."/>
            <person name="Nakashima M."/>
            <person name="Nakama Y."/>
            <person name="Nakamichi Y."/>
            <person name="Nakamura M."/>
            <person name="Meguro A."/>
            <person name="Negishi M."/>
            <person name="Ohta I."/>
            <person name="Ohta T."/>
            <person name="Okamoto M."/>
            <person name="Ono N."/>
            <person name="Saji S."/>
            <person name="Sakaguchi M."/>
            <person name="Sakai K."/>
            <person name="Shibata M."/>
            <person name="Shimokawa T."/>
            <person name="Song J."/>
            <person name="Takazaki Y."/>
            <person name="Terasawa K."/>
            <person name="Tsugane M."/>
            <person name="Tsuji K."/>
            <person name="Ueda S."/>
            <person name="Waki K."/>
            <person name="Yamagata H."/>
            <person name="Yamamoto M."/>
            <person name="Yamamoto S."/>
            <person name="Yamane H."/>
            <person name="Yoshiki S."/>
            <person name="Yoshihara R."/>
            <person name="Yukawa K."/>
            <person name="Zhong H."/>
            <person name="Yano M."/>
            <person name="Yuan Q."/>
            <person name="Ouyang S."/>
            <person name="Liu J."/>
            <person name="Jones K.M."/>
            <person name="Gansberger K."/>
            <person name="Moffat K."/>
            <person name="Hill J."/>
            <person name="Bera J."/>
            <person name="Fadrosh D."/>
            <person name="Jin S."/>
            <person name="Johri S."/>
            <person name="Kim M."/>
            <person name="Overton L."/>
            <person name="Reardon M."/>
            <person name="Tsitrin T."/>
            <person name="Vuong H."/>
            <person name="Weaver B."/>
            <person name="Ciecko A."/>
            <person name="Tallon L."/>
            <person name="Jackson J."/>
            <person name="Pai G."/>
            <person name="Aken S.V."/>
            <person name="Utterback T."/>
            <person name="Reidmuller S."/>
            <person name="Feldblyum T."/>
            <person name="Hsiao J."/>
            <person name="Zismann V."/>
            <person name="Iobst S."/>
            <person name="de Vazeille A.R."/>
            <person name="Buell C.R."/>
            <person name="Ying K."/>
            <person name="Li Y."/>
            <person name="Lu T."/>
            <person name="Huang Y."/>
            <person name="Zhao Q."/>
            <person name="Feng Q."/>
            <person name="Zhang L."/>
            <person name="Zhu J."/>
            <person name="Weng Q."/>
            <person name="Mu J."/>
            <person name="Lu Y."/>
            <person name="Fan D."/>
            <person name="Liu Y."/>
            <person name="Guan J."/>
            <person name="Zhang Y."/>
            <person name="Yu S."/>
            <person name="Liu X."/>
            <person name="Zhang Y."/>
            <person name="Hong G."/>
            <person name="Han B."/>
            <person name="Choisne N."/>
            <person name="Demange N."/>
            <person name="Orjeda G."/>
            <person name="Samain S."/>
            <person name="Cattolico L."/>
            <person name="Pelletier E."/>
            <person name="Couloux A."/>
            <person name="Segurens B."/>
            <person name="Wincker P."/>
            <person name="D'Hont A."/>
            <person name="Scarpelli C."/>
            <person name="Weissenbach J."/>
            <person name="Salanoubat M."/>
            <person name="Quetier F."/>
            <person name="Yu Y."/>
            <person name="Kim H.R."/>
            <person name="Rambo T."/>
            <person name="Currie J."/>
            <person name="Collura K."/>
            <person name="Luo M."/>
            <person name="Yang T."/>
            <person name="Ammiraju J.S.S."/>
            <person name="Engler F."/>
            <person name="Soderlund C."/>
            <person name="Wing R.A."/>
            <person name="Palmer L.E."/>
            <person name="de la Bastide M."/>
            <person name="Spiegel L."/>
            <person name="Nascimento L."/>
            <person name="Zutavern T."/>
            <person name="O'Shaughnessy A."/>
            <person name="Dike S."/>
            <person name="Dedhia N."/>
            <person name="Preston R."/>
            <person name="Balija V."/>
            <person name="McCombie W.R."/>
            <person name="Chow T."/>
            <person name="Chen H."/>
            <person name="Chung M."/>
            <person name="Chen C."/>
            <person name="Shaw J."/>
            <person name="Wu H."/>
            <person name="Hsiao K."/>
            <person name="Chao Y."/>
            <person name="Chu M."/>
            <person name="Cheng C."/>
            <person name="Hour A."/>
            <person name="Lee P."/>
            <person name="Lin S."/>
            <person name="Lin Y."/>
            <person name="Liou J."/>
            <person name="Liu S."/>
            <person name="Hsing Y."/>
            <person name="Raghuvanshi S."/>
            <person name="Mohanty A."/>
            <person name="Bharti A.K."/>
            <person name="Gaur A."/>
            <person name="Gupta V."/>
            <person name="Kumar D."/>
            <person name="Ravi V."/>
            <person name="Vij S."/>
            <person name="Kapur A."/>
            <person name="Khurana P."/>
            <person name="Khurana P."/>
            <person name="Khurana J.P."/>
            <person name="Tyagi A.K."/>
            <person name="Gaikwad K."/>
            <person name="Singh A."/>
            <person name="Dalal V."/>
            <person name="Srivastava S."/>
            <person name="Dixit A."/>
            <person name="Pal A.K."/>
            <person name="Ghazi I.A."/>
            <person name="Yadav M."/>
            <person name="Pandit A."/>
            <person name="Bhargava A."/>
            <person name="Sureshbabu K."/>
            <person name="Batra K."/>
            <person name="Sharma T.R."/>
            <person name="Mohapatra T."/>
            <person name="Singh N.K."/>
            <person name="Messing J."/>
            <person name="Nelson A.B."/>
            <person name="Fuks G."/>
            <person name="Kavchok S."/>
            <person name="Keizer G."/>
            <person name="Linton E."/>
            <person name="Llaca V."/>
            <person name="Song R."/>
            <person name="Tanyolac B."/>
            <person name="Young S."/>
            <person name="Ho-Il K."/>
            <person name="Hahn J.H."/>
            <person name="Sangsakoo G."/>
            <person name="Vanavichit A."/>
            <person name="de Mattos Luiz.A.T."/>
            <person name="Zimmer P.D."/>
            <person name="Malone G."/>
            <person name="Dellagostin O."/>
            <person name="de Oliveira A.C."/>
            <person name="Bevan M."/>
            <person name="Bancroft I."/>
            <person name="Minx P."/>
            <person name="Cordum H."/>
            <person name="Wilson R."/>
            <person name="Cheng Z."/>
            <person name="Jin W."/>
            <person name="Jiang J."/>
            <person name="Leong S.A."/>
            <person name="Iwama H."/>
            <person name="Gojobori T."/>
            <person name="Itoh T."/>
            <person name="Niimura Y."/>
            <person name="Fujii Y."/>
            <person name="Habara T."/>
            <person name="Sakai H."/>
            <person name="Sato Y."/>
            <person name="Wilson G."/>
            <person name="Kumar K."/>
            <person name="McCouch S."/>
            <person name="Juretic N."/>
            <person name="Hoen D."/>
            <person name="Wright S."/>
            <person name="Bruskiewich R."/>
            <person name="Bureau T."/>
            <person name="Miyao A."/>
            <person name="Hirochika H."/>
            <person name="Nishikawa T."/>
            <person name="Kadowaki K."/>
            <person name="Sugiura M."/>
            <person name="Burr B."/>
            <person name="Sasaki T."/>
        </authorList>
    </citation>
    <scope>NUCLEOTIDE SEQUENCE [LARGE SCALE GENOMIC DNA]</scope>
    <source>
        <strain evidence="3">cv. Nipponbare</strain>
    </source>
</reference>
<feature type="compositionally biased region" description="Low complexity" evidence="1">
    <location>
        <begin position="15"/>
        <end position="30"/>
    </location>
</feature>
<reference evidence="3" key="2">
    <citation type="journal article" date="2008" name="Nucleic Acids Res.">
        <title>The rice annotation project database (RAP-DB): 2008 update.</title>
        <authorList>
            <consortium name="The rice annotation project (RAP)"/>
        </authorList>
    </citation>
    <scope>GENOME REANNOTATION</scope>
    <source>
        <strain evidence="3">cv. Nipponbare</strain>
    </source>
</reference>
<gene>
    <name evidence="2" type="primary">OSJNBa0052I14.36</name>
</gene>
<dbReference type="Proteomes" id="UP000000763">
    <property type="component" value="Chromosome 7"/>
</dbReference>
<feature type="compositionally biased region" description="Gly residues" evidence="1">
    <location>
        <begin position="35"/>
        <end position="44"/>
    </location>
</feature>
<sequence>MGWATTRQRRREARGAGAATRGARGAVTGRRGSGDARGAGGGDGAAAAARDSERRRDATATARQRRRATRSDDGTRRQRRAAARGASPSHQLTRQRPVFALYLWMFQHSSQEIKYKMKNPSATIVSLAFDELLQGFSERQHAQGPHCPRSILNTRSEEYLVEKGRKVINGRDRKRCLVTGKISRSKVD</sequence>
<name>Q69N70_ORYSJ</name>